<organism evidence="8 9">
    <name type="scientific">Algoriphagus jejuensis</name>
    <dbReference type="NCBI Taxonomy" id="419934"/>
    <lineage>
        <taxon>Bacteria</taxon>
        <taxon>Pseudomonadati</taxon>
        <taxon>Bacteroidota</taxon>
        <taxon>Cytophagia</taxon>
        <taxon>Cytophagales</taxon>
        <taxon>Cyclobacteriaceae</taxon>
        <taxon>Algoriphagus</taxon>
    </lineage>
</organism>
<evidence type="ECO:0000313" key="8">
    <source>
        <dbReference type="EMBL" id="GAA0878963.1"/>
    </source>
</evidence>
<keyword evidence="4" id="KW-0472">Membrane</keyword>
<evidence type="ECO:0000256" key="1">
    <source>
        <dbReference type="ARBA" id="ARBA00004442"/>
    </source>
</evidence>
<dbReference type="PROSITE" id="PS51257">
    <property type="entry name" value="PROKAR_LIPOPROTEIN"/>
    <property type="match status" value="1"/>
</dbReference>
<protein>
    <submittedName>
        <fullName evidence="8">RagB/SusD family nutrient uptake outer membrane protein</fullName>
    </submittedName>
</protein>
<dbReference type="InterPro" id="IPR012944">
    <property type="entry name" value="SusD_RagB_dom"/>
</dbReference>
<dbReference type="EMBL" id="BAAAFI010000008">
    <property type="protein sequence ID" value="GAA0878963.1"/>
    <property type="molecule type" value="Genomic_DNA"/>
</dbReference>
<name>A0ABP3YEP7_9BACT</name>
<comment type="similarity">
    <text evidence="2">Belongs to the SusD family.</text>
</comment>
<evidence type="ECO:0000313" key="9">
    <source>
        <dbReference type="Proteomes" id="UP001500469"/>
    </source>
</evidence>
<evidence type="ECO:0000259" key="7">
    <source>
        <dbReference type="Pfam" id="PF14322"/>
    </source>
</evidence>
<keyword evidence="9" id="KW-1185">Reference proteome</keyword>
<reference evidence="9" key="1">
    <citation type="journal article" date="2019" name="Int. J. Syst. Evol. Microbiol.">
        <title>The Global Catalogue of Microorganisms (GCM) 10K type strain sequencing project: providing services to taxonomists for standard genome sequencing and annotation.</title>
        <authorList>
            <consortium name="The Broad Institute Genomics Platform"/>
            <consortium name="The Broad Institute Genome Sequencing Center for Infectious Disease"/>
            <person name="Wu L."/>
            <person name="Ma J."/>
        </authorList>
    </citation>
    <scope>NUCLEOTIDE SEQUENCE [LARGE SCALE GENOMIC DNA]</scope>
    <source>
        <strain evidence="9">JCM 16112</strain>
    </source>
</reference>
<feature type="domain" description="RagB/SusD" evidence="6">
    <location>
        <begin position="330"/>
        <end position="401"/>
    </location>
</feature>
<evidence type="ECO:0000259" key="6">
    <source>
        <dbReference type="Pfam" id="PF07980"/>
    </source>
</evidence>
<keyword evidence="3" id="KW-0732">Signal</keyword>
<dbReference type="Gene3D" id="1.25.40.390">
    <property type="match status" value="1"/>
</dbReference>
<accession>A0ABP3YEP7</accession>
<proteinExistence type="inferred from homology"/>
<dbReference type="InterPro" id="IPR033985">
    <property type="entry name" value="SusD-like_N"/>
</dbReference>
<evidence type="ECO:0000256" key="5">
    <source>
        <dbReference type="ARBA" id="ARBA00023237"/>
    </source>
</evidence>
<sequence>MKKYLVNALLALGLIATVSCEEYLDEKPVKSILVPDTKEDVRYILDNYTTLNDNPLLVFVLADDWVTTTPNWERLNPWVQKAYLWEEEIFNPDERSTDYNRLHRKIFFANVSLDILDKIGIKDDPEAESLRGEALLVRSAALFYLAQLFLPYPDGDEEAGQLKIPVHWSSEVNVKPEWMTIAALLPKIEADLTEAYSLISQQSAFQNRPNKAVVKALLSRIYLYSGKYEDALDAASSALQAPGMLLDYSEYSPEKPYPFFLFNEESMYYGYSNSYLVTDGPASFINPELYSDYSDNDFRKELFFTSGANGDPLFRGSYTGDFNLFTGISYSEVLLNATESAVRLGKVEEGMTLLETLAQNRYKDLELWRESIGADLLGAVTRERRRELVFRGTRWGDMKRLVAIGEITLPIKREIHEESYELASESQLTLQLPPYEASLEIN</sequence>
<comment type="caution">
    <text evidence="8">The sequence shown here is derived from an EMBL/GenBank/DDBJ whole genome shotgun (WGS) entry which is preliminary data.</text>
</comment>
<comment type="subcellular location">
    <subcellularLocation>
        <location evidence="1">Cell outer membrane</location>
    </subcellularLocation>
</comment>
<dbReference type="InterPro" id="IPR011990">
    <property type="entry name" value="TPR-like_helical_dom_sf"/>
</dbReference>
<dbReference type="SUPFAM" id="SSF48452">
    <property type="entry name" value="TPR-like"/>
    <property type="match status" value="1"/>
</dbReference>
<evidence type="ECO:0000256" key="2">
    <source>
        <dbReference type="ARBA" id="ARBA00006275"/>
    </source>
</evidence>
<dbReference type="Pfam" id="PF14322">
    <property type="entry name" value="SusD-like_3"/>
    <property type="match status" value="1"/>
</dbReference>
<feature type="domain" description="SusD-like N-terminal" evidence="7">
    <location>
        <begin position="22"/>
        <end position="223"/>
    </location>
</feature>
<dbReference type="Proteomes" id="UP001500469">
    <property type="component" value="Unassembled WGS sequence"/>
</dbReference>
<evidence type="ECO:0000256" key="3">
    <source>
        <dbReference type="ARBA" id="ARBA00022729"/>
    </source>
</evidence>
<dbReference type="RefSeq" id="WP_343850888.1">
    <property type="nucleotide sequence ID" value="NZ_BAAAFI010000008.1"/>
</dbReference>
<evidence type="ECO:0000256" key="4">
    <source>
        <dbReference type="ARBA" id="ARBA00023136"/>
    </source>
</evidence>
<gene>
    <name evidence="8" type="ORF">GCM10009119_19310</name>
</gene>
<keyword evidence="5" id="KW-0998">Cell outer membrane</keyword>
<dbReference type="Pfam" id="PF07980">
    <property type="entry name" value="SusD_RagB"/>
    <property type="match status" value="1"/>
</dbReference>